<name>A0A0G0G5M2_9BACT</name>
<dbReference type="EMBL" id="LBSV01000009">
    <property type="protein sequence ID" value="KKQ25337.1"/>
    <property type="molecule type" value="Genomic_DNA"/>
</dbReference>
<dbReference type="AlphaFoldDB" id="A0A0G0G5M2"/>
<reference evidence="1 2" key="1">
    <citation type="journal article" date="2015" name="Nature">
        <title>rRNA introns, odd ribosomes, and small enigmatic genomes across a large radiation of phyla.</title>
        <authorList>
            <person name="Brown C.T."/>
            <person name="Hug L.A."/>
            <person name="Thomas B.C."/>
            <person name="Sharon I."/>
            <person name="Castelle C.J."/>
            <person name="Singh A."/>
            <person name="Wilkins M.J."/>
            <person name="Williams K.H."/>
            <person name="Banfield J.F."/>
        </authorList>
    </citation>
    <scope>NUCLEOTIDE SEQUENCE [LARGE SCALE GENOMIC DNA]</scope>
</reference>
<dbReference type="Proteomes" id="UP000034917">
    <property type="component" value="Unassembled WGS sequence"/>
</dbReference>
<gene>
    <name evidence="1" type="ORF">US40_C0009G0043</name>
</gene>
<accession>A0A0G0G5M2</accession>
<organism evidence="1 2">
    <name type="scientific">Candidatus Roizmanbacteria bacterium GW2011_GWC2_37_13</name>
    <dbReference type="NCBI Taxonomy" id="1618486"/>
    <lineage>
        <taxon>Bacteria</taxon>
        <taxon>Candidatus Roizmaniibacteriota</taxon>
    </lineage>
</organism>
<evidence type="ECO:0000313" key="2">
    <source>
        <dbReference type="Proteomes" id="UP000034917"/>
    </source>
</evidence>
<comment type="caution">
    <text evidence="1">The sequence shown here is derived from an EMBL/GenBank/DDBJ whole genome shotgun (WGS) entry which is preliminary data.</text>
</comment>
<sequence length="26" mass="3154">MPRREQGFKANLRQLREDMFQVGCRS</sequence>
<protein>
    <submittedName>
        <fullName evidence="1">Uncharacterized protein</fullName>
    </submittedName>
</protein>
<feature type="non-terminal residue" evidence="1">
    <location>
        <position position="26"/>
    </location>
</feature>
<evidence type="ECO:0000313" key="1">
    <source>
        <dbReference type="EMBL" id="KKQ25337.1"/>
    </source>
</evidence>
<proteinExistence type="predicted"/>